<evidence type="ECO:0000313" key="2">
    <source>
        <dbReference type="Proteomes" id="UP000766486"/>
    </source>
</evidence>
<dbReference type="Proteomes" id="UP000766486">
    <property type="component" value="Unassembled WGS sequence"/>
</dbReference>
<accession>A0ABY6UKP3</accession>
<gene>
    <name evidence="1" type="ORF">CLO192961_LOCUS315672</name>
</gene>
<dbReference type="EMBL" id="CABFNS010000837">
    <property type="protein sequence ID" value="VUC31819.1"/>
    <property type="molecule type" value="Genomic_DNA"/>
</dbReference>
<evidence type="ECO:0008006" key="3">
    <source>
        <dbReference type="Google" id="ProtNLM"/>
    </source>
</evidence>
<protein>
    <recommendedName>
        <fullName evidence="3">F-box domain-containing protein</fullName>
    </recommendedName>
</protein>
<organism evidence="1 2">
    <name type="scientific">Bionectria ochroleuca</name>
    <name type="common">Gliocladium roseum</name>
    <dbReference type="NCBI Taxonomy" id="29856"/>
    <lineage>
        <taxon>Eukaryota</taxon>
        <taxon>Fungi</taxon>
        <taxon>Dikarya</taxon>
        <taxon>Ascomycota</taxon>
        <taxon>Pezizomycotina</taxon>
        <taxon>Sordariomycetes</taxon>
        <taxon>Hypocreomycetidae</taxon>
        <taxon>Hypocreales</taxon>
        <taxon>Bionectriaceae</taxon>
        <taxon>Clonostachys</taxon>
    </lineage>
</organism>
<name>A0ABY6UKP3_BIOOC</name>
<comment type="caution">
    <text evidence="1">The sequence shown here is derived from an EMBL/GenBank/DDBJ whole genome shotgun (WGS) entry which is preliminary data.</text>
</comment>
<reference evidence="1 2" key="1">
    <citation type="submission" date="2019-06" db="EMBL/GenBank/DDBJ databases">
        <authorList>
            <person name="Broberg M."/>
        </authorList>
    </citation>
    <scope>NUCLEOTIDE SEQUENCE [LARGE SCALE GENOMIC DNA]</scope>
</reference>
<keyword evidence="2" id="KW-1185">Reference proteome</keyword>
<evidence type="ECO:0000313" key="1">
    <source>
        <dbReference type="EMBL" id="VUC31819.1"/>
    </source>
</evidence>
<proteinExistence type="predicted"/>
<sequence>MELDIRRARAKAAAAARRQAKLIRATEKAREVFSIPELLDMILLMVDDMPTLIASVPLVCRLWKEHIEDSPKLQRVLFFAPDLKTSLSDGNAKAQSFHLNPLLAKHFGLLVQAPASFGTKSVPQKIGITQLEKMNISIAKVDDQNTHARFAHKDASWRRMLITQPPARKIGFVRPHNEFHSPSILEKTLLKDGLLMGQLWDSIYYSLWAQGTGNVRTCKVRMAYRLGSQEDHSWSKTASSLNAGYTTVRLLKAKSTREQTVAAALFLSKGYDENEVLATIEDEKIECLTPWCKALANTGS</sequence>